<keyword evidence="11" id="KW-0739">Sodium transport</keyword>
<evidence type="ECO:0000256" key="8">
    <source>
        <dbReference type="ARBA" id="ARBA00023053"/>
    </source>
</evidence>
<proteinExistence type="inferred from homology"/>
<keyword evidence="14" id="KW-1185">Reference proteome</keyword>
<comment type="similarity">
    <text evidence="2">Belongs to the monovalent cation:proton antiporter 1 (CPA1) transporter (TC 2.A.36) family.</text>
</comment>
<reference evidence="13 14" key="1">
    <citation type="journal article" date="2015" name="Int. J. Syst. Evol. Microbiol.">
        <title>Youhaiella tibetensis gen. nov., sp. nov., isolated from subsurface sediment.</title>
        <authorList>
            <person name="Wang Y.X."/>
            <person name="Huang F.Q."/>
            <person name="Nogi Y."/>
            <person name="Pang S.J."/>
            <person name="Wang P.K."/>
            <person name="Lv J."/>
        </authorList>
    </citation>
    <scope>NUCLEOTIDE SEQUENCE [LARGE SCALE GENOMIC DNA]</scope>
    <source>
        <strain evidence="14">fig4</strain>
    </source>
</reference>
<evidence type="ECO:0000313" key="13">
    <source>
        <dbReference type="EMBL" id="QEE20201.1"/>
    </source>
</evidence>
<accession>A0A5B9DLK7</accession>
<dbReference type="RefSeq" id="WP_147655737.1">
    <property type="nucleotide sequence ID" value="NZ_BMFM01000001.1"/>
</dbReference>
<evidence type="ECO:0000256" key="10">
    <source>
        <dbReference type="ARBA" id="ARBA00023136"/>
    </source>
</evidence>
<evidence type="ECO:0000256" key="11">
    <source>
        <dbReference type="ARBA" id="ARBA00023201"/>
    </source>
</evidence>
<evidence type="ECO:0000256" key="7">
    <source>
        <dbReference type="ARBA" id="ARBA00022989"/>
    </source>
</evidence>
<dbReference type="KEGG" id="yti:FNA67_08425"/>
<keyword evidence="5" id="KW-1003">Cell membrane</keyword>
<evidence type="ECO:0000256" key="4">
    <source>
        <dbReference type="ARBA" id="ARBA00022449"/>
    </source>
</evidence>
<evidence type="ECO:0000256" key="1">
    <source>
        <dbReference type="ARBA" id="ARBA00004651"/>
    </source>
</evidence>
<keyword evidence="10" id="KW-0472">Membrane</keyword>
<keyword evidence="8" id="KW-0915">Sodium</keyword>
<dbReference type="GO" id="GO:0005886">
    <property type="term" value="C:plasma membrane"/>
    <property type="evidence" value="ECO:0007669"/>
    <property type="project" value="UniProtKB-SubCell"/>
</dbReference>
<dbReference type="OrthoDB" id="9774146at2"/>
<dbReference type="InterPro" id="IPR006153">
    <property type="entry name" value="Cation/H_exchanger_TM"/>
</dbReference>
<keyword evidence="7" id="KW-1133">Transmembrane helix</keyword>
<dbReference type="AlphaFoldDB" id="A0A5B9DLK7"/>
<keyword evidence="3" id="KW-0813">Transport</keyword>
<evidence type="ECO:0000256" key="2">
    <source>
        <dbReference type="ARBA" id="ARBA00007367"/>
    </source>
</evidence>
<dbReference type="GO" id="GO:0098719">
    <property type="term" value="P:sodium ion import across plasma membrane"/>
    <property type="evidence" value="ECO:0007669"/>
    <property type="project" value="TreeGrafter"/>
</dbReference>
<organism evidence="13 14">
    <name type="scientific">Paradevosia tibetensis</name>
    <dbReference type="NCBI Taxonomy" id="1447062"/>
    <lineage>
        <taxon>Bacteria</taxon>
        <taxon>Pseudomonadati</taxon>
        <taxon>Pseudomonadota</taxon>
        <taxon>Alphaproteobacteria</taxon>
        <taxon>Hyphomicrobiales</taxon>
        <taxon>Devosiaceae</taxon>
        <taxon>Paradevosia</taxon>
    </lineage>
</organism>
<keyword evidence="4" id="KW-0050">Antiport</keyword>
<feature type="domain" description="Cation/H+ exchanger transmembrane" evidence="12">
    <location>
        <begin position="14"/>
        <end position="409"/>
    </location>
</feature>
<keyword evidence="9" id="KW-0406">Ion transport</keyword>
<gene>
    <name evidence="13" type="ORF">FNA67_08425</name>
</gene>
<evidence type="ECO:0000259" key="12">
    <source>
        <dbReference type="Pfam" id="PF00999"/>
    </source>
</evidence>
<dbReference type="GO" id="GO:0051453">
    <property type="term" value="P:regulation of intracellular pH"/>
    <property type="evidence" value="ECO:0007669"/>
    <property type="project" value="TreeGrafter"/>
</dbReference>
<dbReference type="Pfam" id="PF00999">
    <property type="entry name" value="Na_H_Exchanger"/>
    <property type="match status" value="1"/>
</dbReference>
<evidence type="ECO:0000313" key="14">
    <source>
        <dbReference type="Proteomes" id="UP000321062"/>
    </source>
</evidence>
<sequence>MASPLELTALLLTLSALFGWINGLTFRMPRTIGLLLLGLFVAIALILAEIFFPQQTPYDEVARSLGELDFTGLVIDGMLAFILFAGALHTDFRALHSLRGPVAYLALVGPLLSTLIVGLSFWWLCQFMSLPVTLPWALVFGALICPTDPISILAILKSAGLPNRLQMELKGEAMFNDGVGIVLFTFLVGIASGHESPHVEQAALEILWAAGGGLALGATTGYLAYRAMRAIDDFAVEVLITLALVTATYAIAERIGASGPISTVAAGLLVGSRASKDAMSEETENYVSALWTMIDQVLNSVLFLLIGLEVLIVAPAPENFVVAALAIPLVLLARVAAIGVPFLLPVRLDIKPRNMVFLSWAGIHGGISVALALAIPPGDAKPIILAATYAVVLFSLIVQALTLRPLAQWLNLSGANEEPKKGASDPASHGSEK</sequence>
<dbReference type="PANTHER" id="PTHR10110">
    <property type="entry name" value="SODIUM/HYDROGEN EXCHANGER"/>
    <property type="match status" value="1"/>
</dbReference>
<evidence type="ECO:0000256" key="3">
    <source>
        <dbReference type="ARBA" id="ARBA00022448"/>
    </source>
</evidence>
<evidence type="ECO:0000256" key="6">
    <source>
        <dbReference type="ARBA" id="ARBA00022692"/>
    </source>
</evidence>
<evidence type="ECO:0000256" key="9">
    <source>
        <dbReference type="ARBA" id="ARBA00023065"/>
    </source>
</evidence>
<dbReference type="EMBL" id="CP041690">
    <property type="protein sequence ID" value="QEE20201.1"/>
    <property type="molecule type" value="Genomic_DNA"/>
</dbReference>
<dbReference type="InterPro" id="IPR018422">
    <property type="entry name" value="Cation/H_exchanger_CPA1"/>
</dbReference>
<keyword evidence="6" id="KW-0812">Transmembrane</keyword>
<evidence type="ECO:0000256" key="5">
    <source>
        <dbReference type="ARBA" id="ARBA00022475"/>
    </source>
</evidence>
<dbReference type="Proteomes" id="UP000321062">
    <property type="component" value="Chromosome"/>
</dbReference>
<dbReference type="PANTHER" id="PTHR10110:SF195">
    <property type="entry name" value="NA(+)_H(+) ANTIPORTER NHAS2"/>
    <property type="match status" value="1"/>
</dbReference>
<dbReference type="GO" id="GO:0015385">
    <property type="term" value="F:sodium:proton antiporter activity"/>
    <property type="evidence" value="ECO:0007669"/>
    <property type="project" value="InterPro"/>
</dbReference>
<dbReference type="Gene3D" id="6.10.140.1330">
    <property type="match status" value="1"/>
</dbReference>
<protein>
    <submittedName>
        <fullName evidence="13">Sodium:proton antiporter</fullName>
    </submittedName>
</protein>
<comment type="subcellular location">
    <subcellularLocation>
        <location evidence="1">Cell membrane</location>
        <topology evidence="1">Multi-pass membrane protein</topology>
    </subcellularLocation>
</comment>
<dbReference type="GO" id="GO:0015386">
    <property type="term" value="F:potassium:proton antiporter activity"/>
    <property type="evidence" value="ECO:0007669"/>
    <property type="project" value="TreeGrafter"/>
</dbReference>
<name>A0A5B9DLK7_9HYPH</name>